<proteinExistence type="predicted"/>
<dbReference type="AlphaFoldDB" id="A0A6G0Z386"/>
<dbReference type="InterPro" id="IPR024079">
    <property type="entry name" value="MetalloPept_cat_dom_sf"/>
</dbReference>
<keyword evidence="4" id="KW-1185">Reference proteome</keyword>
<protein>
    <submittedName>
        <fullName evidence="3">A disintegrin and metalloproteinase with thrombospondin motifs adt-2-like isoform X2</fullName>
    </submittedName>
</protein>
<keyword evidence="3" id="KW-0401">Integrin</keyword>
<dbReference type="GO" id="GO:0004222">
    <property type="term" value="F:metalloendopeptidase activity"/>
    <property type="evidence" value="ECO:0007669"/>
    <property type="project" value="InterPro"/>
</dbReference>
<feature type="signal peptide" evidence="1">
    <location>
        <begin position="1"/>
        <end position="29"/>
    </location>
</feature>
<feature type="chain" id="PRO_5026141922" evidence="1">
    <location>
        <begin position="30"/>
        <end position="434"/>
    </location>
</feature>
<dbReference type="InterPro" id="IPR001590">
    <property type="entry name" value="Peptidase_M12B"/>
</dbReference>
<keyword evidence="1" id="KW-0732">Signal</keyword>
<organism evidence="3 4">
    <name type="scientific">Aphis craccivora</name>
    <name type="common">Cowpea aphid</name>
    <dbReference type="NCBI Taxonomy" id="307492"/>
    <lineage>
        <taxon>Eukaryota</taxon>
        <taxon>Metazoa</taxon>
        <taxon>Ecdysozoa</taxon>
        <taxon>Arthropoda</taxon>
        <taxon>Hexapoda</taxon>
        <taxon>Insecta</taxon>
        <taxon>Pterygota</taxon>
        <taxon>Neoptera</taxon>
        <taxon>Paraneoptera</taxon>
        <taxon>Hemiptera</taxon>
        <taxon>Sternorrhyncha</taxon>
        <taxon>Aphidomorpha</taxon>
        <taxon>Aphidoidea</taxon>
        <taxon>Aphididae</taxon>
        <taxon>Aphidini</taxon>
        <taxon>Aphis</taxon>
        <taxon>Aphis</taxon>
    </lineage>
</organism>
<dbReference type="PANTHER" id="PTHR11905:SF247">
    <property type="entry name" value="PEPTIDASE M12B DOMAIN-CONTAINING PROTEIN"/>
    <property type="match status" value="1"/>
</dbReference>
<evidence type="ECO:0000313" key="3">
    <source>
        <dbReference type="EMBL" id="KAF0764866.1"/>
    </source>
</evidence>
<dbReference type="Gene3D" id="3.40.390.10">
    <property type="entry name" value="Collagenase (Catalytic Domain)"/>
    <property type="match status" value="1"/>
</dbReference>
<dbReference type="EMBL" id="VUJU01001533">
    <property type="protein sequence ID" value="KAF0764866.1"/>
    <property type="molecule type" value="Genomic_DNA"/>
</dbReference>
<dbReference type="Pfam" id="PF01421">
    <property type="entry name" value="Reprolysin"/>
    <property type="match status" value="1"/>
</dbReference>
<gene>
    <name evidence="3" type="ORF">FWK35_00008546</name>
</gene>
<accession>A0A6G0Z386</accession>
<name>A0A6G0Z386_APHCR</name>
<evidence type="ECO:0000256" key="1">
    <source>
        <dbReference type="SAM" id="SignalP"/>
    </source>
</evidence>
<dbReference type="Proteomes" id="UP000478052">
    <property type="component" value="Unassembled WGS sequence"/>
</dbReference>
<comment type="caution">
    <text evidence="3">The sequence shown here is derived from an EMBL/GenBank/DDBJ whole genome shotgun (WGS) entry which is preliminary data.</text>
</comment>
<evidence type="ECO:0000313" key="4">
    <source>
        <dbReference type="Proteomes" id="UP000478052"/>
    </source>
</evidence>
<dbReference type="SUPFAM" id="SSF55486">
    <property type="entry name" value="Metalloproteases ('zincins'), catalytic domain"/>
    <property type="match status" value="1"/>
</dbReference>
<feature type="non-terminal residue" evidence="3">
    <location>
        <position position="434"/>
    </location>
</feature>
<feature type="domain" description="Peptidase M12B" evidence="2">
    <location>
        <begin position="296"/>
        <end position="421"/>
    </location>
</feature>
<dbReference type="GO" id="GO:0006508">
    <property type="term" value="P:proteolysis"/>
    <property type="evidence" value="ECO:0007669"/>
    <property type="project" value="InterPro"/>
</dbReference>
<dbReference type="PANTHER" id="PTHR11905">
    <property type="entry name" value="ADAM A DISINTEGRIN AND METALLOPROTEASE DOMAIN"/>
    <property type="match status" value="1"/>
</dbReference>
<sequence>MLVWCTSSSCSPLVVLMHMLLYCDRLCLTQIRLVFYSWEHFILFHDFAYEHTWSSNEIIQPYFVILTLIPKILREKEIGLHDAMTIDELNYYFGVSDAADAPEYEVVTLSNPADLPNCTFLAFGRSVKLFLEPNDRLISDNFVWKIRDDSESVTYAEKSPRRCHYMHRISHNGDGDVTAAFTYCPGSSKNGIVFLPDVTYELQSISAGLCRYRCDDDGENAFILKRAPTINHTWTDGFDVFRRPGENYAFMSPDLFVEDMKYDEDGTAASVAATTAIPVLETALYFDEPAYKTFSEYFKHDDEHLADMILAYINAVQVLYHHPSLGQKIEIVLVKLEMFKTQPADLPHYNGERSLLLDSFCAFNKKYRKKEQWDIGLYISGLDFYAMENGHWSGSTMGLATVGGICSEKYSCIIAEFGSTDALGKPYPSAGFTS</sequence>
<dbReference type="OrthoDB" id="9942326at2759"/>
<reference evidence="3 4" key="1">
    <citation type="submission" date="2019-08" db="EMBL/GenBank/DDBJ databases">
        <title>Whole genome of Aphis craccivora.</title>
        <authorList>
            <person name="Voronova N.V."/>
            <person name="Shulinski R.S."/>
            <person name="Bandarenka Y.V."/>
            <person name="Zhorov D.G."/>
            <person name="Warner D."/>
        </authorList>
    </citation>
    <scope>NUCLEOTIDE SEQUENCE [LARGE SCALE GENOMIC DNA]</scope>
    <source>
        <strain evidence="3">180601</strain>
        <tissue evidence="3">Whole Body</tissue>
    </source>
</reference>
<evidence type="ECO:0000259" key="2">
    <source>
        <dbReference type="Pfam" id="PF01421"/>
    </source>
</evidence>
<dbReference type="GO" id="GO:0007229">
    <property type="term" value="P:integrin-mediated signaling pathway"/>
    <property type="evidence" value="ECO:0007669"/>
    <property type="project" value="UniProtKB-KW"/>
</dbReference>